<dbReference type="Pfam" id="PF09347">
    <property type="entry name" value="DUF1989"/>
    <property type="match status" value="1"/>
</dbReference>
<comment type="caution">
    <text evidence="2">The sequence shown here is derived from an EMBL/GenBank/DDBJ whole genome shotgun (WGS) entry which is preliminary data.</text>
</comment>
<dbReference type="PANTHER" id="PTHR31527:SF0">
    <property type="entry name" value="RE64534P"/>
    <property type="match status" value="1"/>
</dbReference>
<dbReference type="Proteomes" id="UP000432464">
    <property type="component" value="Unassembled WGS sequence"/>
</dbReference>
<evidence type="ECO:0000313" key="2">
    <source>
        <dbReference type="EMBL" id="MTE13383.1"/>
    </source>
</evidence>
<dbReference type="InterPro" id="IPR018959">
    <property type="entry name" value="DUF1989"/>
</dbReference>
<sequence length="210" mass="22684">MTVLSYPEAVTVPAGQARAVTLRAGQSLRITDVDGGQVGDVFAYNADDLTEHHSASHTRTHTARLFPTLGESFVTNRRRPILTYVADTSPGVHDMLIAACDPERYAAYGDPEHANCADNLRRIIAELGYGAPPFIPQPINVFMRIPVAADESLTWLEAITAPGDSITLRAEMDCLVVVSACPQDHNPINGSRPTPLALTILSPISEETPR</sequence>
<name>A0A6I3KRM8_9NOCA</name>
<organism evidence="2 3">
    <name type="scientific">Nocardia aurantiaca</name>
    <dbReference type="NCBI Taxonomy" id="2675850"/>
    <lineage>
        <taxon>Bacteria</taxon>
        <taxon>Bacillati</taxon>
        <taxon>Actinomycetota</taxon>
        <taxon>Actinomycetes</taxon>
        <taxon>Mycobacteriales</taxon>
        <taxon>Nocardiaceae</taxon>
        <taxon>Nocardia</taxon>
    </lineage>
</organism>
<dbReference type="AlphaFoldDB" id="A0A6I3KRM8"/>
<dbReference type="PANTHER" id="PTHR31527">
    <property type="entry name" value="RE64534P"/>
    <property type="match status" value="1"/>
</dbReference>
<feature type="domain" description="DUF1989" evidence="1">
    <location>
        <begin position="11"/>
        <end position="175"/>
    </location>
</feature>
<evidence type="ECO:0000313" key="3">
    <source>
        <dbReference type="Proteomes" id="UP000432464"/>
    </source>
</evidence>
<keyword evidence="3" id="KW-1185">Reference proteome</keyword>
<reference evidence="2 3" key="1">
    <citation type="submission" date="2019-11" db="EMBL/GenBank/DDBJ databases">
        <title>Nocardia sp. nov. CT2-14 isolated from soil.</title>
        <authorList>
            <person name="Kanchanasin P."/>
            <person name="Tanasupawat S."/>
            <person name="Yuki M."/>
            <person name="Kudo T."/>
        </authorList>
    </citation>
    <scope>NUCLEOTIDE SEQUENCE [LARGE SCALE GENOMIC DNA]</scope>
    <source>
        <strain evidence="2 3">CT2-14</strain>
    </source>
</reference>
<protein>
    <submittedName>
        <fullName evidence="2">DUF1989 domain-containing protein</fullName>
    </submittedName>
</protein>
<gene>
    <name evidence="2" type="ORF">GLP40_11445</name>
</gene>
<accession>A0A6I3KRM8</accession>
<evidence type="ECO:0000259" key="1">
    <source>
        <dbReference type="Pfam" id="PF09347"/>
    </source>
</evidence>
<proteinExistence type="predicted"/>
<dbReference type="EMBL" id="WMBB01000005">
    <property type="protein sequence ID" value="MTE13383.1"/>
    <property type="molecule type" value="Genomic_DNA"/>
</dbReference>
<dbReference type="RefSeq" id="WP_154787877.1">
    <property type="nucleotide sequence ID" value="NZ_WMBB01000005.1"/>
</dbReference>